<dbReference type="Pfam" id="PF24854">
    <property type="entry name" value="DUF7728"/>
    <property type="match status" value="1"/>
</dbReference>
<keyword evidence="5 11" id="KW-0158">Chromosome</keyword>
<protein>
    <recommendedName>
        <fullName evidence="11">Histone H4</fullName>
    </recommendedName>
</protein>
<dbReference type="GO" id="GO:0030527">
    <property type="term" value="F:structural constituent of chromatin"/>
    <property type="evidence" value="ECO:0007669"/>
    <property type="project" value="InterPro"/>
</dbReference>
<keyword evidence="13" id="KW-1133">Transmembrane helix</keyword>
<evidence type="ECO:0000256" key="8">
    <source>
        <dbReference type="ARBA" id="ARBA00023125"/>
    </source>
</evidence>
<evidence type="ECO:0000256" key="10">
    <source>
        <dbReference type="ARBA" id="ARBA00023269"/>
    </source>
</evidence>
<evidence type="ECO:0000256" key="1">
    <source>
        <dbReference type="ARBA" id="ARBA00002001"/>
    </source>
</evidence>
<comment type="similarity">
    <text evidence="4 11">Belongs to the histone H4 family.</text>
</comment>
<dbReference type="InterPro" id="IPR009072">
    <property type="entry name" value="Histone-fold"/>
</dbReference>
<dbReference type="InterPro" id="IPR001951">
    <property type="entry name" value="Histone_H4"/>
</dbReference>
<dbReference type="GO" id="GO:0000786">
    <property type="term" value="C:nucleosome"/>
    <property type="evidence" value="ECO:0007669"/>
    <property type="project" value="UniProtKB-KW"/>
</dbReference>
<dbReference type="PANTHER" id="PTHR10484">
    <property type="entry name" value="HISTONE H4"/>
    <property type="match status" value="1"/>
</dbReference>
<evidence type="ECO:0000256" key="6">
    <source>
        <dbReference type="ARBA" id="ARBA00022481"/>
    </source>
</evidence>
<comment type="subunit">
    <text evidence="11">The nucleosome is a histone octamer containing two molecules each of H2A, H2B, H3 and H4 assembled in one H3-H4 heterotetramer and two H2A-H2B heterodimers. The octamer wraps approximately 147 bp of DNA.</text>
</comment>
<dbReference type="PRINTS" id="PR00623">
    <property type="entry name" value="HISTONEH4"/>
</dbReference>
<reference evidence="15 16" key="1">
    <citation type="journal article" date="2014" name="PLoS ONE">
        <title>De novo Genome Assembly of the Fungal Plant Pathogen Pyrenophora semeniperda.</title>
        <authorList>
            <person name="Soliai M.M."/>
            <person name="Meyer S.E."/>
            <person name="Udall J.A."/>
            <person name="Elzinga D.E."/>
            <person name="Hermansen R.A."/>
            <person name="Bodily P.M."/>
            <person name="Hart A.A."/>
            <person name="Coleman C.E."/>
        </authorList>
    </citation>
    <scope>NUCLEOTIDE SEQUENCE [LARGE SCALE GENOMIC DNA]</scope>
    <source>
        <strain evidence="15 16">CCB06</strain>
        <tissue evidence="15">Mycelium</tissue>
    </source>
</reference>
<dbReference type="Pfam" id="PF15511">
    <property type="entry name" value="CENP-T_C"/>
    <property type="match status" value="1"/>
</dbReference>
<evidence type="ECO:0000256" key="3">
    <source>
        <dbReference type="ARBA" id="ARBA00004286"/>
    </source>
</evidence>
<keyword evidence="13" id="KW-0812">Transmembrane</keyword>
<dbReference type="EMBL" id="KE747841">
    <property type="protein sequence ID" value="RMZ73609.1"/>
    <property type="molecule type" value="Genomic_DNA"/>
</dbReference>
<evidence type="ECO:0000256" key="12">
    <source>
        <dbReference type="SAM" id="MobiDB-lite"/>
    </source>
</evidence>
<dbReference type="InterPro" id="IPR056145">
    <property type="entry name" value="DUF7728"/>
</dbReference>
<keyword evidence="10 11" id="KW-0544">Nucleosome core</keyword>
<evidence type="ECO:0000256" key="7">
    <source>
        <dbReference type="ARBA" id="ARBA00022990"/>
    </source>
</evidence>
<evidence type="ECO:0000259" key="14">
    <source>
        <dbReference type="SMART" id="SM00803"/>
    </source>
</evidence>
<keyword evidence="9 11" id="KW-0539">Nucleus</keyword>
<evidence type="ECO:0000256" key="5">
    <source>
        <dbReference type="ARBA" id="ARBA00022454"/>
    </source>
</evidence>
<dbReference type="SMART" id="SM00803">
    <property type="entry name" value="TAF"/>
    <property type="match status" value="1"/>
</dbReference>
<accession>A0A3M7MGX1</accession>
<name>A0A3M7MGX1_9PLEO</name>
<dbReference type="CDD" id="cd22912">
    <property type="entry name" value="HFD_H4"/>
    <property type="match status" value="1"/>
</dbReference>
<gene>
    <name evidence="15" type="ORF">GMOD_00009348</name>
</gene>
<evidence type="ECO:0000256" key="9">
    <source>
        <dbReference type="ARBA" id="ARBA00023242"/>
    </source>
</evidence>
<keyword evidence="16" id="KW-1185">Reference proteome</keyword>
<dbReference type="InterPro" id="IPR019809">
    <property type="entry name" value="Histone_H4_CS"/>
</dbReference>
<comment type="function">
    <text evidence="1 11">Core component of nucleosome. Nucleosomes wrap and compact DNA into chromatin, limiting DNA accessibility to the cellular machineries which require DNA as a template. Histones thereby play a central role in transcription regulation, DNA repair, DNA replication and chromosomal stability. DNA accessibility is regulated via a complex set of post-translational modifications of histones, also called histone code, and nucleosome remodeling.</text>
</comment>
<dbReference type="OrthoDB" id="5409353at2759"/>
<dbReference type="InterPro" id="IPR004823">
    <property type="entry name" value="TAF_TATA-bd_Histone-like_dom"/>
</dbReference>
<dbReference type="SMART" id="SM00417">
    <property type="entry name" value="H4"/>
    <property type="match status" value="1"/>
</dbReference>
<evidence type="ECO:0000256" key="13">
    <source>
        <dbReference type="SAM" id="Phobius"/>
    </source>
</evidence>
<sequence length="488" mass="54096">MRLSSPQLCFQLFSPTHLFQLSVFFEQTCFFCLHTCNAMSPTKLGVFANLALAASAMLIPSTMTEDLGDDHAFETLAINPPQRSVALECPGCAFATKEGDSLKWKADAGNAFRLDFDVGADEHTINLDNYQLFPPSFRLPFQPYHVTQVGPGDEEGLRLRVTGYEFRYDGSETISEAGTELLPMLLQITSVEDTPVKPPALQINVLKDADGRLMIASFNEAQIQPSPATPTEDDKECNEWPLYCKWKSIMEDRLEQLKHMGGRPRPGCHGRPHPTSPRPNNPMEHDHFSMAARRAFFTIFVPILIGIFAGTLTYLVGMALGCLIAITVAKFRGQSYQPIALDEEYAERVEAAQDGDEKEVLPAYEAPPVYEDAAADVKEADETNNMTGRGKGGKGLGKGGAKRHRKILRDNIQGITKPAIRRLARRGGVKRISAMIYEETRGVLKTFLESVIRDAVTYTEHAKRKTVTSLDVVYALKRQGRTLYGFGG</sequence>
<keyword evidence="7" id="KW-0007">Acetylation</keyword>
<evidence type="ECO:0000256" key="11">
    <source>
        <dbReference type="RuleBase" id="RU000528"/>
    </source>
</evidence>
<evidence type="ECO:0000256" key="4">
    <source>
        <dbReference type="ARBA" id="ARBA00006564"/>
    </source>
</evidence>
<dbReference type="GO" id="GO:0046982">
    <property type="term" value="F:protein heterodimerization activity"/>
    <property type="evidence" value="ECO:0007669"/>
    <property type="project" value="InterPro"/>
</dbReference>
<feature type="region of interest" description="Disordered" evidence="12">
    <location>
        <begin position="383"/>
        <end position="402"/>
    </location>
</feature>
<dbReference type="GO" id="GO:0003677">
    <property type="term" value="F:DNA binding"/>
    <property type="evidence" value="ECO:0007669"/>
    <property type="project" value="UniProtKB-KW"/>
</dbReference>
<keyword evidence="8 11" id="KW-0238">DNA-binding</keyword>
<proteinExistence type="inferred from homology"/>
<evidence type="ECO:0000313" key="16">
    <source>
        <dbReference type="Proteomes" id="UP000265663"/>
    </source>
</evidence>
<dbReference type="AlphaFoldDB" id="A0A3M7MGX1"/>
<evidence type="ECO:0000256" key="2">
    <source>
        <dbReference type="ARBA" id="ARBA00004123"/>
    </source>
</evidence>
<dbReference type="SUPFAM" id="SSF47113">
    <property type="entry name" value="Histone-fold"/>
    <property type="match status" value="1"/>
</dbReference>
<dbReference type="Proteomes" id="UP000265663">
    <property type="component" value="Unassembled WGS sequence"/>
</dbReference>
<dbReference type="InterPro" id="IPR035425">
    <property type="entry name" value="CENP-T/H4_C"/>
</dbReference>
<dbReference type="GO" id="GO:0005634">
    <property type="term" value="C:nucleus"/>
    <property type="evidence" value="ECO:0007669"/>
    <property type="project" value="UniProtKB-SubCell"/>
</dbReference>
<dbReference type="Gene3D" id="1.10.20.10">
    <property type="entry name" value="Histone, subunit A"/>
    <property type="match status" value="1"/>
</dbReference>
<dbReference type="PROSITE" id="PS00047">
    <property type="entry name" value="HISTONE_H4"/>
    <property type="match status" value="1"/>
</dbReference>
<keyword evidence="6" id="KW-0488">Methylation</keyword>
<keyword evidence="13" id="KW-0472">Membrane</keyword>
<dbReference type="FunFam" id="1.10.20.10:FF:000007">
    <property type="entry name" value="Histone H4"/>
    <property type="match status" value="1"/>
</dbReference>
<feature type="compositionally biased region" description="Gly residues" evidence="12">
    <location>
        <begin position="389"/>
        <end position="399"/>
    </location>
</feature>
<feature type="transmembrane region" description="Helical" evidence="13">
    <location>
        <begin position="295"/>
        <end position="328"/>
    </location>
</feature>
<organism evidence="15 16">
    <name type="scientific">Pyrenophora seminiperda CCB06</name>
    <dbReference type="NCBI Taxonomy" id="1302712"/>
    <lineage>
        <taxon>Eukaryota</taxon>
        <taxon>Fungi</taxon>
        <taxon>Dikarya</taxon>
        <taxon>Ascomycota</taxon>
        <taxon>Pezizomycotina</taxon>
        <taxon>Dothideomycetes</taxon>
        <taxon>Pleosporomycetidae</taxon>
        <taxon>Pleosporales</taxon>
        <taxon>Pleosporineae</taxon>
        <taxon>Pleosporaceae</taxon>
        <taxon>Pyrenophora</taxon>
    </lineage>
</organism>
<comment type="subcellular location">
    <subcellularLocation>
        <location evidence="3">Chromosome</location>
    </subcellularLocation>
    <subcellularLocation>
        <location evidence="2">Nucleus</location>
    </subcellularLocation>
</comment>
<evidence type="ECO:0000313" key="15">
    <source>
        <dbReference type="EMBL" id="RMZ73609.1"/>
    </source>
</evidence>
<feature type="domain" description="TATA box binding protein associated factor (TAF) histone-like fold" evidence="14">
    <location>
        <begin position="413"/>
        <end position="478"/>
    </location>
</feature>